<keyword evidence="6" id="KW-1185">Reference proteome</keyword>
<dbReference type="STRING" id="92696.A0A4R0RJT8"/>
<dbReference type="OrthoDB" id="206700at2759"/>
<dbReference type="GO" id="GO:0005096">
    <property type="term" value="F:GTPase activator activity"/>
    <property type="evidence" value="ECO:0007669"/>
    <property type="project" value="UniProtKB-KW"/>
</dbReference>
<dbReference type="InterPro" id="IPR045913">
    <property type="entry name" value="TBC20/Gyp8-like"/>
</dbReference>
<feature type="compositionally biased region" description="Low complexity" evidence="2">
    <location>
        <begin position="422"/>
        <end position="438"/>
    </location>
</feature>
<accession>A0A4R0RJT8</accession>
<gene>
    <name evidence="5" type="ORF">EIP91_001719</name>
</gene>
<feature type="region of interest" description="Disordered" evidence="2">
    <location>
        <begin position="266"/>
        <end position="450"/>
    </location>
</feature>
<evidence type="ECO:0000313" key="5">
    <source>
        <dbReference type="EMBL" id="TCD66165.1"/>
    </source>
</evidence>
<comment type="caution">
    <text evidence="5">The sequence shown here is derived from an EMBL/GenBank/DDBJ whole genome shotgun (WGS) entry which is preliminary data.</text>
</comment>
<evidence type="ECO:0000259" key="4">
    <source>
        <dbReference type="PROSITE" id="PS50086"/>
    </source>
</evidence>
<feature type="compositionally biased region" description="Polar residues" evidence="2">
    <location>
        <begin position="369"/>
        <end position="388"/>
    </location>
</feature>
<feature type="compositionally biased region" description="Basic and acidic residues" evidence="2">
    <location>
        <begin position="284"/>
        <end position="299"/>
    </location>
</feature>
<organism evidence="5 6">
    <name type="scientific">Steccherinum ochraceum</name>
    <dbReference type="NCBI Taxonomy" id="92696"/>
    <lineage>
        <taxon>Eukaryota</taxon>
        <taxon>Fungi</taxon>
        <taxon>Dikarya</taxon>
        <taxon>Basidiomycota</taxon>
        <taxon>Agaricomycotina</taxon>
        <taxon>Agaricomycetes</taxon>
        <taxon>Polyporales</taxon>
        <taxon>Steccherinaceae</taxon>
        <taxon>Steccherinum</taxon>
    </lineage>
</organism>
<dbReference type="PANTHER" id="PTHR20913:SF7">
    <property type="entry name" value="RE60063P"/>
    <property type="match status" value="1"/>
</dbReference>
<dbReference type="Gene3D" id="1.10.472.80">
    <property type="entry name" value="Ypt/Rab-GAP domain of gyp1p, domain 3"/>
    <property type="match status" value="1"/>
</dbReference>
<sequence length="628" mass="69639">MNVDAAAERHEIDWKLLRERSLQTGGFGTERVELWNQLLNAIDVEKTSQNGPLEISITQHQDERQIRLDTDRSFVLYPVGHAAIFPMPSLTFALVLPALFSEVEGDQRHMQRQNELHDLIVSLFRKRPALSYFQGYHDIVSVLFLTLPEEMQLVCVEKLSLHRVRDSMGATLEPVVGLLHVLKRVLTLADPEFAALLARTSPLPYFALSNLLTLFSHDVPTLPLIQHVFDYLLCRPPIAVVYLAIAVVLSRKEEAVELERDGEEGMIHSVMSGLPDLFEEGEEKEVREEEKVEGPKETQGDDGGLVDEEGVGESAEQISEAATSLAGPSEKDLVQASNEEIPEPDSIPPPPPPPPPPPHELHHPAEDSVLSSQDQTLPVEQPSISDTLGSDDATLHPDDEEAPLEPKPDETDPAKEESSTRAVTPQPASTPASSRPRSSTPPPRRPRVPLSHLLRVADSLYATYPPSHPSIALDSIMGPQSVMFTWSENPNDLPDDDEAERIVLRPDLIVHPLPSLVDELDTQEEDDESGSEDEDIDEKPGRKGRRKEKRKRRKLRKPHPLAIRRKTMVASAVLVLGVAMAVYGTGGFQRVGVGMERHGPAREWRSFKHFVGAIVVGAAERFLDSVFG</sequence>
<keyword evidence="3" id="KW-1133">Transmembrane helix</keyword>
<evidence type="ECO:0000256" key="3">
    <source>
        <dbReference type="SAM" id="Phobius"/>
    </source>
</evidence>
<feature type="transmembrane region" description="Helical" evidence="3">
    <location>
        <begin position="74"/>
        <end position="100"/>
    </location>
</feature>
<feature type="domain" description="Rab-GAP TBC" evidence="4">
    <location>
        <begin position="25"/>
        <end position="236"/>
    </location>
</feature>
<dbReference type="GO" id="GO:0006888">
    <property type="term" value="P:endoplasmic reticulum to Golgi vesicle-mediated transport"/>
    <property type="evidence" value="ECO:0007669"/>
    <property type="project" value="TreeGrafter"/>
</dbReference>
<dbReference type="EMBL" id="RWJN01000147">
    <property type="protein sequence ID" value="TCD66165.1"/>
    <property type="molecule type" value="Genomic_DNA"/>
</dbReference>
<feature type="compositionally biased region" description="Basic and acidic residues" evidence="2">
    <location>
        <begin position="404"/>
        <end position="419"/>
    </location>
</feature>
<dbReference type="InterPro" id="IPR035969">
    <property type="entry name" value="Rab-GAP_TBC_sf"/>
</dbReference>
<keyword evidence="1" id="KW-0343">GTPase activation</keyword>
<dbReference type="Pfam" id="PF00566">
    <property type="entry name" value="RabGAP-TBC"/>
    <property type="match status" value="1"/>
</dbReference>
<evidence type="ECO:0000256" key="2">
    <source>
        <dbReference type="SAM" id="MobiDB-lite"/>
    </source>
</evidence>
<name>A0A4R0RJT8_9APHY</name>
<feature type="compositionally biased region" description="Acidic residues" evidence="2">
    <location>
        <begin position="518"/>
        <end position="537"/>
    </location>
</feature>
<proteinExistence type="predicted"/>
<dbReference type="Proteomes" id="UP000292702">
    <property type="component" value="Unassembled WGS sequence"/>
</dbReference>
<dbReference type="SUPFAM" id="SSF47923">
    <property type="entry name" value="Ypt/Rab-GAP domain of gyp1p"/>
    <property type="match status" value="1"/>
</dbReference>
<dbReference type="PANTHER" id="PTHR20913">
    <property type="entry name" value="TBC1 DOMAIN FAMILY MEMBER 20/GTPASE"/>
    <property type="match status" value="1"/>
</dbReference>
<dbReference type="AlphaFoldDB" id="A0A4R0RJT8"/>
<dbReference type="Gene3D" id="1.10.8.1310">
    <property type="match status" value="1"/>
</dbReference>
<dbReference type="SMART" id="SM00164">
    <property type="entry name" value="TBC"/>
    <property type="match status" value="1"/>
</dbReference>
<dbReference type="PROSITE" id="PS50086">
    <property type="entry name" value="TBC_RABGAP"/>
    <property type="match status" value="1"/>
</dbReference>
<feature type="compositionally biased region" description="Basic residues" evidence="2">
    <location>
        <begin position="542"/>
        <end position="558"/>
    </location>
</feature>
<feature type="compositionally biased region" description="Pro residues" evidence="2">
    <location>
        <begin position="345"/>
        <end position="358"/>
    </location>
</feature>
<keyword evidence="3" id="KW-0472">Membrane</keyword>
<reference evidence="5 6" key="1">
    <citation type="submission" date="2018-11" db="EMBL/GenBank/DDBJ databases">
        <title>Genome assembly of Steccherinum ochraceum LE-BIN_3174, the white-rot fungus of the Steccherinaceae family (The Residual Polyporoid clade, Polyporales, Basidiomycota).</title>
        <authorList>
            <person name="Fedorova T.V."/>
            <person name="Glazunova O.A."/>
            <person name="Landesman E.O."/>
            <person name="Moiseenko K.V."/>
            <person name="Psurtseva N.V."/>
            <person name="Savinova O.S."/>
            <person name="Shakhova N.V."/>
            <person name="Tyazhelova T.V."/>
            <person name="Vasina D.V."/>
        </authorList>
    </citation>
    <scope>NUCLEOTIDE SEQUENCE [LARGE SCALE GENOMIC DNA]</scope>
    <source>
        <strain evidence="5 6">LE-BIN_3174</strain>
    </source>
</reference>
<dbReference type="InterPro" id="IPR000195">
    <property type="entry name" value="Rab-GAP-TBC_dom"/>
</dbReference>
<evidence type="ECO:0000256" key="1">
    <source>
        <dbReference type="ARBA" id="ARBA00022468"/>
    </source>
</evidence>
<evidence type="ECO:0000313" key="6">
    <source>
        <dbReference type="Proteomes" id="UP000292702"/>
    </source>
</evidence>
<protein>
    <recommendedName>
        <fullName evidence="4">Rab-GAP TBC domain-containing protein</fullName>
    </recommendedName>
</protein>
<feature type="region of interest" description="Disordered" evidence="2">
    <location>
        <begin position="514"/>
        <end position="558"/>
    </location>
</feature>
<keyword evidence="3" id="KW-0812">Transmembrane</keyword>
<dbReference type="GO" id="GO:0005789">
    <property type="term" value="C:endoplasmic reticulum membrane"/>
    <property type="evidence" value="ECO:0007669"/>
    <property type="project" value="TreeGrafter"/>
</dbReference>